<dbReference type="HOGENOM" id="CLU_020861_2_0_7"/>
<dbReference type="PANTHER" id="PTHR47396:SF2">
    <property type="entry name" value="HELICASE ATP-BINDING DOMAIN-CONTAINING PROTEIN"/>
    <property type="match status" value="1"/>
</dbReference>
<feature type="region of interest" description="Disordered" evidence="1">
    <location>
        <begin position="516"/>
        <end position="546"/>
    </location>
</feature>
<feature type="compositionally biased region" description="Pro residues" evidence="1">
    <location>
        <begin position="519"/>
        <end position="529"/>
    </location>
</feature>
<dbReference type="SMART" id="SM00487">
    <property type="entry name" value="DEXDc"/>
    <property type="match status" value="1"/>
</dbReference>
<dbReference type="PANTHER" id="PTHR47396">
    <property type="entry name" value="TYPE I RESTRICTION ENZYME ECOKI R PROTEIN"/>
    <property type="match status" value="1"/>
</dbReference>
<dbReference type="EMBL" id="AZHX01001179">
    <property type="protein sequence ID" value="ETX04612.1"/>
    <property type="molecule type" value="Genomic_DNA"/>
</dbReference>
<dbReference type="InterPro" id="IPR006935">
    <property type="entry name" value="Helicase/UvrB_N"/>
</dbReference>
<evidence type="ECO:0000313" key="4">
    <source>
        <dbReference type="Proteomes" id="UP000019140"/>
    </source>
</evidence>
<dbReference type="Proteomes" id="UP000019140">
    <property type="component" value="Unassembled WGS sequence"/>
</dbReference>
<evidence type="ECO:0000256" key="1">
    <source>
        <dbReference type="SAM" id="MobiDB-lite"/>
    </source>
</evidence>
<proteinExistence type="predicted"/>
<dbReference type="SUPFAM" id="SSF52540">
    <property type="entry name" value="P-loop containing nucleoside triphosphate hydrolases"/>
    <property type="match status" value="1"/>
</dbReference>
<organism evidence="3 4">
    <name type="scientific">Candidatus Entotheonella gemina</name>
    <dbReference type="NCBI Taxonomy" id="1429439"/>
    <lineage>
        <taxon>Bacteria</taxon>
        <taxon>Pseudomonadati</taxon>
        <taxon>Nitrospinota/Tectimicrobiota group</taxon>
        <taxon>Candidatus Tectimicrobiota</taxon>
        <taxon>Candidatus Entotheonellia</taxon>
        <taxon>Candidatus Entotheonellales</taxon>
        <taxon>Candidatus Entotheonellaceae</taxon>
        <taxon>Candidatus Entotheonella</taxon>
    </lineage>
</organism>
<keyword evidence="4" id="KW-1185">Reference proteome</keyword>
<dbReference type="InterPro" id="IPR027417">
    <property type="entry name" value="P-loop_NTPase"/>
</dbReference>
<dbReference type="PATRIC" id="fig|1429439.4.peg.4715"/>
<dbReference type="Gene3D" id="3.40.50.300">
    <property type="entry name" value="P-loop containing nucleotide triphosphate hydrolases"/>
    <property type="match status" value="2"/>
</dbReference>
<dbReference type="AlphaFoldDB" id="W4M4P3"/>
<dbReference type="GO" id="GO:0003677">
    <property type="term" value="F:DNA binding"/>
    <property type="evidence" value="ECO:0007669"/>
    <property type="project" value="InterPro"/>
</dbReference>
<evidence type="ECO:0000259" key="2">
    <source>
        <dbReference type="PROSITE" id="PS51192"/>
    </source>
</evidence>
<sequence length="597" mass="66689">MNDLKPPIEHLLAEKTQPSRLAQTDSHRRAAELAKAIQLRVWQKEALAKLEARERPDFLAVATPGAGKTTFALTAVRRALVARQVRRAVIVVPTQHLKHQWAIAAEKFDIYLDPAWSASDGALPSDMHGIAVTYQQVAANPKALRHLVRGAFVVLDEIHHAADSRSWGDSVRHAFEPAWLRLCMSGTPFRSDQSTIPFIRYVGDEAEADYEYGYGDALDDRRVVRPVYFPRINGRMEWTSPDGIAYAATFEDPLGRTLSSQRLRTALDLDGDWLPAVLTKAHRQVLHLRQQDPWAAGMVIAMDQDHARGIGRMLKECLGVHAAIATSDDPHASRRIADFAEGRDPWIVAVRMVSEGVDIPRLRVGVYATNTVTDLFFRQAVGRLVRMSGSLRRQFAYMFIPDDVRLRRFAFGIAEQRRHSLRKTDAKDEGRVEVQAEWKDDLATEAAHYEDGEQLSLFAPISAVALDETGQPYEAGNLDIDASPDSAGDIPDLVSDDVSSLAAPPLPVMERELTADVPTPAPEPSPAPALSPRNRRRKLREDNSARVRTLVHLTGKGHADVNWELNRRVGIRRVTEATVAQLERRLLAADRWLQKLI</sequence>
<dbReference type="GO" id="GO:0005524">
    <property type="term" value="F:ATP binding"/>
    <property type="evidence" value="ECO:0007669"/>
    <property type="project" value="InterPro"/>
</dbReference>
<gene>
    <name evidence="3" type="ORF">ETSY2_27820</name>
</gene>
<comment type="caution">
    <text evidence="3">The sequence shown here is derived from an EMBL/GenBank/DDBJ whole genome shotgun (WGS) entry which is preliminary data.</text>
</comment>
<accession>W4M4P3</accession>
<evidence type="ECO:0000313" key="3">
    <source>
        <dbReference type="EMBL" id="ETX04612.1"/>
    </source>
</evidence>
<reference evidence="3 4" key="1">
    <citation type="journal article" date="2014" name="Nature">
        <title>An environmental bacterial taxon with a large and distinct metabolic repertoire.</title>
        <authorList>
            <person name="Wilson M.C."/>
            <person name="Mori T."/>
            <person name="Ruckert C."/>
            <person name="Uria A.R."/>
            <person name="Helf M.J."/>
            <person name="Takada K."/>
            <person name="Gernert C."/>
            <person name="Steffens U.A."/>
            <person name="Heycke N."/>
            <person name="Schmitt S."/>
            <person name="Rinke C."/>
            <person name="Helfrich E.J."/>
            <person name="Brachmann A.O."/>
            <person name="Gurgui C."/>
            <person name="Wakimoto T."/>
            <person name="Kracht M."/>
            <person name="Crusemann M."/>
            <person name="Hentschel U."/>
            <person name="Abe I."/>
            <person name="Matsunaga S."/>
            <person name="Kalinowski J."/>
            <person name="Takeyama H."/>
            <person name="Piel J."/>
        </authorList>
    </citation>
    <scope>NUCLEOTIDE SEQUENCE [LARGE SCALE GENOMIC DNA]</scope>
    <source>
        <strain evidence="4">TSY2</strain>
    </source>
</reference>
<dbReference type="GO" id="GO:0005829">
    <property type="term" value="C:cytosol"/>
    <property type="evidence" value="ECO:0007669"/>
    <property type="project" value="TreeGrafter"/>
</dbReference>
<name>W4M4P3_9BACT</name>
<dbReference type="PROSITE" id="PS51192">
    <property type="entry name" value="HELICASE_ATP_BIND_1"/>
    <property type="match status" value="1"/>
</dbReference>
<dbReference type="GO" id="GO:0016787">
    <property type="term" value="F:hydrolase activity"/>
    <property type="evidence" value="ECO:0007669"/>
    <property type="project" value="InterPro"/>
</dbReference>
<feature type="domain" description="Helicase ATP-binding" evidence="2">
    <location>
        <begin position="49"/>
        <end position="206"/>
    </location>
</feature>
<feature type="region of interest" description="Disordered" evidence="1">
    <location>
        <begin position="475"/>
        <end position="496"/>
    </location>
</feature>
<dbReference type="InterPro" id="IPR050742">
    <property type="entry name" value="Helicase_Restrict-Modif_Enz"/>
</dbReference>
<protein>
    <recommendedName>
        <fullName evidence="2">Helicase ATP-binding domain-containing protein</fullName>
    </recommendedName>
</protein>
<dbReference type="Pfam" id="PF04851">
    <property type="entry name" value="ResIII"/>
    <property type="match status" value="1"/>
</dbReference>
<dbReference type="InterPro" id="IPR014001">
    <property type="entry name" value="Helicase_ATP-bd"/>
</dbReference>